<comment type="caution">
    <text evidence="1">The sequence shown here is derived from an EMBL/GenBank/DDBJ whole genome shotgun (WGS) entry which is preliminary data.</text>
</comment>
<evidence type="ECO:0000313" key="2">
    <source>
        <dbReference type="Proteomes" id="UP000586119"/>
    </source>
</evidence>
<dbReference type="Proteomes" id="UP000586119">
    <property type="component" value="Unassembled WGS sequence"/>
</dbReference>
<organism evidence="1 2">
    <name type="scientific">Vreelandella salicampi</name>
    <dbReference type="NCBI Taxonomy" id="1449798"/>
    <lineage>
        <taxon>Bacteria</taxon>
        <taxon>Pseudomonadati</taxon>
        <taxon>Pseudomonadota</taxon>
        <taxon>Gammaproteobacteria</taxon>
        <taxon>Oceanospirillales</taxon>
        <taxon>Halomonadaceae</taxon>
        <taxon>Vreelandella</taxon>
    </lineage>
</organism>
<name>A0A7Z0LN48_9GAMM</name>
<dbReference type="RefSeq" id="WP_179931259.1">
    <property type="nucleotide sequence ID" value="NZ_JACCDF010000014.1"/>
</dbReference>
<protein>
    <submittedName>
        <fullName evidence="1">Uncharacterized protein</fullName>
    </submittedName>
</protein>
<accession>A0A7Z0LN48</accession>
<proteinExistence type="predicted"/>
<reference evidence="1 2" key="1">
    <citation type="journal article" date="2015" name="Int. J. Syst. Evol. Microbiol.">
        <title>Halomonas salicampi sp. nov., a halotolerant and alkalitolerant bacterium isolated from a saltern soil.</title>
        <authorList>
            <person name="Lee J.C."/>
            <person name="Kim Y.S."/>
            <person name="Yun B.S."/>
            <person name="Whang K.S."/>
        </authorList>
    </citation>
    <scope>NUCLEOTIDE SEQUENCE [LARGE SCALE GENOMIC DNA]</scope>
    <source>
        <strain evidence="1 2">BH103</strain>
    </source>
</reference>
<dbReference type="EMBL" id="JACCDF010000014">
    <property type="protein sequence ID" value="NYS61996.1"/>
    <property type="molecule type" value="Genomic_DNA"/>
</dbReference>
<dbReference type="AlphaFoldDB" id="A0A7Z0LN48"/>
<sequence>MKTTKRESNSFDNVNSTSFDAEVLAFWGERARFQLSYMDANAAYLE</sequence>
<gene>
    <name evidence="1" type="ORF">HZS81_14655</name>
</gene>
<evidence type="ECO:0000313" key="1">
    <source>
        <dbReference type="EMBL" id="NYS61996.1"/>
    </source>
</evidence>
<keyword evidence="2" id="KW-1185">Reference proteome</keyword>